<evidence type="ECO:0000256" key="6">
    <source>
        <dbReference type="ARBA" id="ARBA00023049"/>
    </source>
</evidence>
<dbReference type="STRING" id="340021.TM5383_00859"/>
<dbReference type="EMBL" id="CYSF01000006">
    <property type="protein sequence ID" value="CUH83663.1"/>
    <property type="molecule type" value="Genomic_DNA"/>
</dbReference>
<sequence length="444" mass="47889">MTRWIHIVAMVAVLALQPIAARAVTLLRDPDIEHALGILARPVLDAAGLPSGSVKVLIVKDSSLNAFVVDDRHIFLHSGLILKLKSAAAVQAVIAHEAAHIANGHLSRRPQNARASRSVAALGLALAVAATAAGADPSAAGGIAIGTTSSADRVFKGHTRSEESSADASAIRYLATARIDPHAFAEVLELFRGQELLSEHRQDPYARTHPLSRDRLRAVKALAASVQGKPADSATADYWFARAQGKLSAFLRAPNWTLRRAKDSPTADIRLMRQAVAYHRNSQTQKAISHIDKAIAARPKDPFLYELKGQILLESRKVKSAVAAYNRAAQLAPRDALILGGQGRALLVSNQPKSALRVLEKARQRDYRNSAVLRDMGTAYAQIGRNGMASLATAERYALRGDFKNALIHSKRASGLLPRGSAPWQRAQDVLSQAEIQAKKSKRK</sequence>
<dbReference type="GO" id="GO:0051603">
    <property type="term" value="P:proteolysis involved in protein catabolic process"/>
    <property type="evidence" value="ECO:0007669"/>
    <property type="project" value="TreeGrafter"/>
</dbReference>
<keyword evidence="3" id="KW-0479">Metal-binding</keyword>
<evidence type="ECO:0000256" key="1">
    <source>
        <dbReference type="ARBA" id="ARBA00001947"/>
    </source>
</evidence>
<organism evidence="9 10">
    <name type="scientific">Thalassovita mediterranea</name>
    <dbReference type="NCBI Taxonomy" id="340021"/>
    <lineage>
        <taxon>Bacteria</taxon>
        <taxon>Pseudomonadati</taxon>
        <taxon>Pseudomonadota</taxon>
        <taxon>Alphaproteobacteria</taxon>
        <taxon>Rhodobacterales</taxon>
        <taxon>Roseobacteraceae</taxon>
        <taxon>Thalassovita</taxon>
    </lineage>
</organism>
<evidence type="ECO:0000256" key="3">
    <source>
        <dbReference type="ARBA" id="ARBA00022723"/>
    </source>
</evidence>
<evidence type="ECO:0000256" key="4">
    <source>
        <dbReference type="ARBA" id="ARBA00022801"/>
    </source>
</evidence>
<dbReference type="CDD" id="cd07324">
    <property type="entry name" value="M48C_Oma1-like"/>
    <property type="match status" value="1"/>
</dbReference>
<keyword evidence="6" id="KW-0482">Metalloprotease</keyword>
<dbReference type="InterPro" id="IPR011990">
    <property type="entry name" value="TPR-like_helical_dom_sf"/>
</dbReference>
<keyword evidence="10" id="KW-1185">Reference proteome</keyword>
<keyword evidence="7" id="KW-0802">TPR repeat</keyword>
<evidence type="ECO:0000313" key="10">
    <source>
        <dbReference type="Proteomes" id="UP000051681"/>
    </source>
</evidence>
<dbReference type="Gene3D" id="1.25.40.10">
    <property type="entry name" value="Tetratricopeptide repeat domain"/>
    <property type="match status" value="1"/>
</dbReference>
<dbReference type="PANTHER" id="PTHR22726:SF1">
    <property type="entry name" value="METALLOENDOPEPTIDASE OMA1, MITOCHONDRIAL"/>
    <property type="match status" value="1"/>
</dbReference>
<evidence type="ECO:0000256" key="2">
    <source>
        <dbReference type="ARBA" id="ARBA00022670"/>
    </source>
</evidence>
<dbReference type="RefSeq" id="WP_058317808.1">
    <property type="nucleotide sequence ID" value="NZ_CYSF01000006.1"/>
</dbReference>
<dbReference type="GO" id="GO:0046872">
    <property type="term" value="F:metal ion binding"/>
    <property type="evidence" value="ECO:0007669"/>
    <property type="project" value="UniProtKB-KW"/>
</dbReference>
<dbReference type="Gene3D" id="3.30.2010.10">
    <property type="entry name" value="Metalloproteases ('zincins'), catalytic domain"/>
    <property type="match status" value="1"/>
</dbReference>
<proteinExistence type="predicted"/>
<keyword evidence="4" id="KW-0378">Hydrolase</keyword>
<reference evidence="9 10" key="1">
    <citation type="submission" date="2015-09" db="EMBL/GenBank/DDBJ databases">
        <authorList>
            <consortium name="Swine Surveillance"/>
        </authorList>
    </citation>
    <scope>NUCLEOTIDE SEQUENCE [LARGE SCALE GENOMIC DNA]</scope>
    <source>
        <strain evidence="9 10">CECT 8383</strain>
    </source>
</reference>
<evidence type="ECO:0000313" key="9">
    <source>
        <dbReference type="EMBL" id="CUH83663.1"/>
    </source>
</evidence>
<dbReference type="GO" id="GO:0016020">
    <property type="term" value="C:membrane"/>
    <property type="evidence" value="ECO:0007669"/>
    <property type="project" value="TreeGrafter"/>
</dbReference>
<dbReference type="InterPro" id="IPR051156">
    <property type="entry name" value="Mito/Outer_Membr_Metalloprot"/>
</dbReference>
<keyword evidence="5" id="KW-0862">Zinc</keyword>
<dbReference type="AlphaFoldDB" id="A0A0P1H3X5"/>
<dbReference type="InterPro" id="IPR001915">
    <property type="entry name" value="Peptidase_M48"/>
</dbReference>
<dbReference type="Proteomes" id="UP000051681">
    <property type="component" value="Unassembled WGS sequence"/>
</dbReference>
<dbReference type="Pfam" id="PF01435">
    <property type="entry name" value="Peptidase_M48"/>
    <property type="match status" value="1"/>
</dbReference>
<gene>
    <name evidence="9" type="primary">yfgC_2</name>
    <name evidence="9" type="ORF">TM5383_00859</name>
</gene>
<accession>A0A0P1H3X5</accession>
<dbReference type="GO" id="GO:0004222">
    <property type="term" value="F:metalloendopeptidase activity"/>
    <property type="evidence" value="ECO:0007669"/>
    <property type="project" value="InterPro"/>
</dbReference>
<comment type="cofactor">
    <cofactor evidence="1">
        <name>Zn(2+)</name>
        <dbReference type="ChEBI" id="CHEBI:29105"/>
    </cofactor>
</comment>
<evidence type="ECO:0000259" key="8">
    <source>
        <dbReference type="Pfam" id="PF01435"/>
    </source>
</evidence>
<dbReference type="SUPFAM" id="SSF48452">
    <property type="entry name" value="TPR-like"/>
    <property type="match status" value="1"/>
</dbReference>
<keyword evidence="2" id="KW-0645">Protease</keyword>
<evidence type="ECO:0000256" key="5">
    <source>
        <dbReference type="ARBA" id="ARBA00022833"/>
    </source>
</evidence>
<dbReference type="PANTHER" id="PTHR22726">
    <property type="entry name" value="METALLOENDOPEPTIDASE OMA1"/>
    <property type="match status" value="1"/>
</dbReference>
<protein>
    <submittedName>
        <fullName evidence="9">TPR repeat-containing protein YfgC</fullName>
    </submittedName>
</protein>
<feature type="repeat" description="TPR" evidence="7">
    <location>
        <begin position="302"/>
        <end position="335"/>
    </location>
</feature>
<feature type="domain" description="Peptidase M48" evidence="8">
    <location>
        <begin position="42"/>
        <end position="222"/>
    </location>
</feature>
<name>A0A0P1H3X5_9RHOB</name>
<dbReference type="InterPro" id="IPR019734">
    <property type="entry name" value="TPR_rpt"/>
</dbReference>
<dbReference type="SMART" id="SM00028">
    <property type="entry name" value="TPR"/>
    <property type="match status" value="3"/>
</dbReference>
<evidence type="ECO:0000256" key="7">
    <source>
        <dbReference type="PROSITE-ProRule" id="PRU00339"/>
    </source>
</evidence>
<dbReference type="PROSITE" id="PS50005">
    <property type="entry name" value="TPR"/>
    <property type="match status" value="1"/>
</dbReference>